<keyword evidence="4 7" id="KW-0863">Zinc-finger</keyword>
<evidence type="ECO:0000259" key="10">
    <source>
        <dbReference type="PROSITE" id="PS50157"/>
    </source>
</evidence>
<dbReference type="InterPro" id="IPR013087">
    <property type="entry name" value="Znf_C2H2_type"/>
</dbReference>
<dbReference type="HOGENOM" id="CLU_029118_2_0_1"/>
<dbReference type="InterPro" id="IPR011333">
    <property type="entry name" value="SKP1/BTB/POZ_sf"/>
</dbReference>
<feature type="region of interest" description="Disordered" evidence="8">
    <location>
        <begin position="171"/>
        <end position="269"/>
    </location>
</feature>
<dbReference type="GO" id="GO:0000978">
    <property type="term" value="F:RNA polymerase II cis-regulatory region sequence-specific DNA binding"/>
    <property type="evidence" value="ECO:0007669"/>
    <property type="project" value="TreeGrafter"/>
</dbReference>
<evidence type="ECO:0000256" key="3">
    <source>
        <dbReference type="ARBA" id="ARBA00022737"/>
    </source>
</evidence>
<proteinExistence type="predicted"/>
<dbReference type="FunFam" id="3.30.160.60:FF:000145">
    <property type="entry name" value="Zinc finger protein 574"/>
    <property type="match status" value="1"/>
</dbReference>
<dbReference type="PROSITE" id="PS50097">
    <property type="entry name" value="BTB"/>
    <property type="match status" value="1"/>
</dbReference>
<feature type="domain" description="C2H2-type" evidence="10">
    <location>
        <begin position="413"/>
        <end position="440"/>
    </location>
</feature>
<dbReference type="GO" id="GO:0008270">
    <property type="term" value="F:zinc ion binding"/>
    <property type="evidence" value="ECO:0007669"/>
    <property type="project" value="UniProtKB-KW"/>
</dbReference>
<protein>
    <submittedName>
        <fullName evidence="11">Zinc finger and BTB domain containing 9</fullName>
    </submittedName>
</protein>
<dbReference type="Pfam" id="PF00651">
    <property type="entry name" value="BTB"/>
    <property type="match status" value="1"/>
</dbReference>
<evidence type="ECO:0000256" key="2">
    <source>
        <dbReference type="ARBA" id="ARBA00022723"/>
    </source>
</evidence>
<evidence type="ECO:0000256" key="5">
    <source>
        <dbReference type="ARBA" id="ARBA00022833"/>
    </source>
</evidence>
<dbReference type="SMART" id="SM00225">
    <property type="entry name" value="BTB"/>
    <property type="match status" value="1"/>
</dbReference>
<dbReference type="InParanoid" id="G1U4S0"/>
<dbReference type="SUPFAM" id="SSF57667">
    <property type="entry name" value="beta-beta-alpha zinc fingers"/>
    <property type="match status" value="1"/>
</dbReference>
<evidence type="ECO:0000256" key="1">
    <source>
        <dbReference type="ARBA" id="ARBA00004123"/>
    </source>
</evidence>
<accession>G1U4S0</accession>
<dbReference type="InterPro" id="IPR036236">
    <property type="entry name" value="Znf_C2H2_sf"/>
</dbReference>
<evidence type="ECO:0000313" key="11">
    <source>
        <dbReference type="Ensembl" id="ENSOCUP00000024395.2"/>
    </source>
</evidence>
<dbReference type="Gene3D" id="3.30.710.10">
    <property type="entry name" value="Potassium Channel Kv1.1, Chain A"/>
    <property type="match status" value="1"/>
</dbReference>
<evidence type="ECO:0000256" key="7">
    <source>
        <dbReference type="PROSITE-ProRule" id="PRU00042"/>
    </source>
</evidence>
<keyword evidence="2" id="KW-0479">Metal-binding</keyword>
<dbReference type="SUPFAM" id="SSF54695">
    <property type="entry name" value="POZ domain"/>
    <property type="match status" value="1"/>
</dbReference>
<reference evidence="11 12" key="1">
    <citation type="journal article" date="2011" name="Nature">
        <title>A high-resolution map of human evolutionary constraint using 29 mammals.</title>
        <authorList>
            <person name="Lindblad-Toh K."/>
            <person name="Garber M."/>
            <person name="Zuk O."/>
            <person name="Lin M.F."/>
            <person name="Parker B.J."/>
            <person name="Washietl S."/>
            <person name="Kheradpour P."/>
            <person name="Ernst J."/>
            <person name="Jordan G."/>
            <person name="Mauceli E."/>
            <person name="Ward L.D."/>
            <person name="Lowe C.B."/>
            <person name="Holloway A.K."/>
            <person name="Clamp M."/>
            <person name="Gnerre S."/>
            <person name="Alfoldi J."/>
            <person name="Beal K."/>
            <person name="Chang J."/>
            <person name="Clawson H."/>
            <person name="Cuff J."/>
            <person name="Di Palma F."/>
            <person name="Fitzgerald S."/>
            <person name="Flicek P."/>
            <person name="Guttman M."/>
            <person name="Hubisz M.J."/>
            <person name="Jaffe D.B."/>
            <person name="Jungreis I."/>
            <person name="Kent W.J."/>
            <person name="Kostka D."/>
            <person name="Lara M."/>
            <person name="Martins A.L."/>
            <person name="Massingham T."/>
            <person name="Moltke I."/>
            <person name="Raney B.J."/>
            <person name="Rasmussen M.D."/>
            <person name="Robinson J."/>
            <person name="Stark A."/>
            <person name="Vilella A.J."/>
            <person name="Wen J."/>
            <person name="Xie X."/>
            <person name="Zody M.C."/>
            <person name="Baldwin J."/>
            <person name="Bloom T."/>
            <person name="Chin C.W."/>
            <person name="Heiman D."/>
            <person name="Nicol R."/>
            <person name="Nusbaum C."/>
            <person name="Young S."/>
            <person name="Wilkinson J."/>
            <person name="Worley K.C."/>
            <person name="Kovar C.L."/>
            <person name="Muzny D.M."/>
            <person name="Gibbs R.A."/>
            <person name="Cree A."/>
            <person name="Dihn H.H."/>
            <person name="Fowler G."/>
            <person name="Jhangiani S."/>
            <person name="Joshi V."/>
            <person name="Lee S."/>
            <person name="Lewis L.R."/>
            <person name="Nazareth L.V."/>
            <person name="Okwuonu G."/>
            <person name="Santibanez J."/>
            <person name="Warren W.C."/>
            <person name="Mardis E.R."/>
            <person name="Weinstock G.M."/>
            <person name="Wilson R.K."/>
            <person name="Delehaunty K."/>
            <person name="Dooling D."/>
            <person name="Fronik C."/>
            <person name="Fulton L."/>
            <person name="Fulton B."/>
            <person name="Graves T."/>
            <person name="Minx P."/>
            <person name="Sodergren E."/>
            <person name="Birney E."/>
            <person name="Margulies E.H."/>
            <person name="Herrero J."/>
            <person name="Green E.D."/>
            <person name="Haussler D."/>
            <person name="Siepel A."/>
            <person name="Goldman N."/>
            <person name="Pollard K.S."/>
            <person name="Pedersen J.S."/>
            <person name="Lander E.S."/>
            <person name="Kellis M."/>
        </authorList>
    </citation>
    <scope>NUCLEOTIDE SEQUENCE [LARGE SCALE GENOMIC DNA]</scope>
    <source>
        <strain evidence="11 12">Thorbecke inbred</strain>
    </source>
</reference>
<dbReference type="Ensembl" id="ENSOCUT00000023598.2">
    <property type="protein sequence ID" value="ENSOCUP00000024395.2"/>
    <property type="gene ID" value="ENSOCUG00000025266.2"/>
</dbReference>
<evidence type="ECO:0000256" key="8">
    <source>
        <dbReference type="SAM" id="MobiDB-lite"/>
    </source>
</evidence>
<dbReference type="PROSITE" id="PS50157">
    <property type="entry name" value="ZINC_FINGER_C2H2_2"/>
    <property type="match status" value="1"/>
</dbReference>
<dbReference type="GeneTree" id="ENSGT00940000162408"/>
<dbReference type="PROSITE" id="PS00028">
    <property type="entry name" value="ZINC_FINGER_C2H2_1"/>
    <property type="match status" value="1"/>
</dbReference>
<evidence type="ECO:0000313" key="12">
    <source>
        <dbReference type="Proteomes" id="UP000001811"/>
    </source>
</evidence>
<evidence type="ECO:0000256" key="4">
    <source>
        <dbReference type="ARBA" id="ARBA00022771"/>
    </source>
</evidence>
<keyword evidence="3" id="KW-0677">Repeat</keyword>
<evidence type="ECO:0000256" key="6">
    <source>
        <dbReference type="ARBA" id="ARBA00023242"/>
    </source>
</evidence>
<keyword evidence="5" id="KW-0862">Zinc</keyword>
<dbReference type="PANTHER" id="PTHR46105:SF13">
    <property type="entry name" value="ZINC FINGER AND BTB DOMAIN-CONTAINING PROTEIN 9"/>
    <property type="match status" value="1"/>
</dbReference>
<dbReference type="Gene3D" id="3.30.160.60">
    <property type="entry name" value="Classic Zinc Finger"/>
    <property type="match status" value="1"/>
</dbReference>
<keyword evidence="6" id="KW-0539">Nucleus</keyword>
<dbReference type="GO" id="GO:0042802">
    <property type="term" value="F:identical protein binding"/>
    <property type="evidence" value="ECO:0007669"/>
    <property type="project" value="Ensembl"/>
</dbReference>
<organism evidence="11 12">
    <name type="scientific">Oryctolagus cuniculus</name>
    <name type="common">Rabbit</name>
    <dbReference type="NCBI Taxonomy" id="9986"/>
    <lineage>
        <taxon>Eukaryota</taxon>
        <taxon>Metazoa</taxon>
        <taxon>Chordata</taxon>
        <taxon>Craniata</taxon>
        <taxon>Vertebrata</taxon>
        <taxon>Euteleostomi</taxon>
        <taxon>Mammalia</taxon>
        <taxon>Eutheria</taxon>
        <taxon>Euarchontoglires</taxon>
        <taxon>Glires</taxon>
        <taxon>Lagomorpha</taxon>
        <taxon>Leporidae</taxon>
        <taxon>Oryctolagus</taxon>
    </lineage>
</organism>
<dbReference type="EMBL" id="AAGW02017752">
    <property type="status" value="NOT_ANNOTATED_CDS"/>
    <property type="molecule type" value="Genomic_DNA"/>
</dbReference>
<reference evidence="11" key="2">
    <citation type="submission" date="2025-08" db="UniProtKB">
        <authorList>
            <consortium name="Ensembl"/>
        </authorList>
    </citation>
    <scope>IDENTIFICATION</scope>
    <source>
        <strain evidence="11">Thorbecke</strain>
    </source>
</reference>
<keyword evidence="12" id="KW-1185">Reference proteome</keyword>
<comment type="subcellular location">
    <subcellularLocation>
        <location evidence="1">Nucleus</location>
    </subcellularLocation>
</comment>
<dbReference type="GO" id="GO:0000981">
    <property type="term" value="F:DNA-binding transcription factor activity, RNA polymerase II-specific"/>
    <property type="evidence" value="ECO:0007669"/>
    <property type="project" value="TreeGrafter"/>
</dbReference>
<dbReference type="FunCoup" id="G1U4S0">
    <property type="interactions" value="81"/>
</dbReference>
<dbReference type="InterPro" id="IPR000210">
    <property type="entry name" value="BTB/POZ_dom"/>
</dbReference>
<evidence type="ECO:0000259" key="9">
    <source>
        <dbReference type="PROSITE" id="PS50097"/>
    </source>
</evidence>
<feature type="compositionally biased region" description="Low complexity" evidence="8">
    <location>
        <begin position="172"/>
        <end position="191"/>
    </location>
</feature>
<dbReference type="PaxDb" id="9986-ENSOCUP00000024395"/>
<dbReference type="Bgee" id="ENSOCUG00000025266">
    <property type="expression patterns" value="Expressed in uterus and 17 other cell types or tissues"/>
</dbReference>
<feature type="compositionally biased region" description="Polar residues" evidence="8">
    <location>
        <begin position="228"/>
        <end position="242"/>
    </location>
</feature>
<dbReference type="GO" id="GO:0005634">
    <property type="term" value="C:nucleus"/>
    <property type="evidence" value="ECO:0007669"/>
    <property type="project" value="UniProtKB-SubCell"/>
</dbReference>
<feature type="domain" description="BTB" evidence="9">
    <location>
        <begin position="48"/>
        <end position="112"/>
    </location>
</feature>
<dbReference type="InterPro" id="IPR050457">
    <property type="entry name" value="ZnFinger_BTB_dom_contain"/>
</dbReference>
<name>G1U4S0_RABIT</name>
<dbReference type="PANTHER" id="PTHR46105">
    <property type="entry name" value="AGAP004733-PA"/>
    <property type="match status" value="1"/>
</dbReference>
<dbReference type="Proteomes" id="UP000001811">
    <property type="component" value="Chromosome 12"/>
</dbReference>
<gene>
    <name evidence="11" type="primary">ZBTB9</name>
</gene>
<feature type="region of interest" description="Disordered" evidence="8">
    <location>
        <begin position="294"/>
        <end position="376"/>
    </location>
</feature>
<dbReference type="AlphaFoldDB" id="G1U4S0"/>
<dbReference type="SMR" id="G1U4S0"/>
<dbReference type="eggNOG" id="KOG1721">
    <property type="taxonomic scope" value="Eukaryota"/>
</dbReference>
<dbReference type="EMBL" id="AAGW02017753">
    <property type="status" value="NOT_ANNOTATED_CDS"/>
    <property type="molecule type" value="Genomic_DNA"/>
</dbReference>
<feature type="compositionally biased region" description="Acidic residues" evidence="8">
    <location>
        <begin position="211"/>
        <end position="226"/>
    </location>
</feature>
<dbReference type="EMBL" id="AAGW02017751">
    <property type="status" value="NOT_ANNOTATED_CDS"/>
    <property type="molecule type" value="Genomic_DNA"/>
</dbReference>
<sequence>METSTPLPAAPPSAVCSSAPRTIQIEFPQHSSALLESLNRHRLEGKFCDVSLLVQGRELRAHKAVLAAASPYFHDKLLLGDAPRLTLPSVIEADAFEGLLQLIYSGHLRLPLDALPAHLLVASGLQMWQVVDQCSEILKELETSGGGISARGASSYHALLSTTSSPGGWCIRSSPFQAPAQPSAPAERPASTESPIGGEGSELGEVLQIQVEEEEEEEEEEDDEEGQGSATLSQTPQPQRVSGSLPRPHGSLALPVPATPRRLPEGENAPLEVPAAPAAVPPKIFYIKQEPFESKEELSGGGTQSGGIKEETKAFPGGDPEGSGELGFLLPSGVGAASGGGGPSWKPVDLHGNEILSSGGGPGGAGQAVHGPVKLGGAPPADGKRFGCLCGKRFAVKPKRDRHIMLTFSLRPFGCGICNKRFKLKHHLTEHMKTHAGALHAWGTR</sequence>
<reference evidence="11" key="3">
    <citation type="submission" date="2025-09" db="UniProtKB">
        <authorList>
            <consortium name="Ensembl"/>
        </authorList>
    </citation>
    <scope>IDENTIFICATION</scope>
    <source>
        <strain evidence="11">Thorbecke</strain>
    </source>
</reference>